<evidence type="ECO:0000313" key="2">
    <source>
        <dbReference type="Proteomes" id="UP001066276"/>
    </source>
</evidence>
<evidence type="ECO:0000313" key="1">
    <source>
        <dbReference type="EMBL" id="KAJ1116269.1"/>
    </source>
</evidence>
<accession>A0AAV7NNK6</accession>
<sequence>MGAWPGCRARWPAPSEALLGRGPIILFISPAGGAGWGGQAGPRVSPAVILDAAVAAIEAGSVALFRAGRPGCGPLPARSGGRGARSELLPANTLCWERERFWRPDRRLEGAADPMGLQDLRRWCCW</sequence>
<gene>
    <name evidence="1" type="ORF">NDU88_004485</name>
</gene>
<keyword evidence="2" id="KW-1185">Reference proteome</keyword>
<organism evidence="1 2">
    <name type="scientific">Pleurodeles waltl</name>
    <name type="common">Iberian ribbed newt</name>
    <dbReference type="NCBI Taxonomy" id="8319"/>
    <lineage>
        <taxon>Eukaryota</taxon>
        <taxon>Metazoa</taxon>
        <taxon>Chordata</taxon>
        <taxon>Craniata</taxon>
        <taxon>Vertebrata</taxon>
        <taxon>Euteleostomi</taxon>
        <taxon>Amphibia</taxon>
        <taxon>Batrachia</taxon>
        <taxon>Caudata</taxon>
        <taxon>Salamandroidea</taxon>
        <taxon>Salamandridae</taxon>
        <taxon>Pleurodelinae</taxon>
        <taxon>Pleurodeles</taxon>
    </lineage>
</organism>
<dbReference type="EMBL" id="JANPWB010000012">
    <property type="protein sequence ID" value="KAJ1116269.1"/>
    <property type="molecule type" value="Genomic_DNA"/>
</dbReference>
<name>A0AAV7NNK6_PLEWA</name>
<dbReference type="Proteomes" id="UP001066276">
    <property type="component" value="Chromosome 8"/>
</dbReference>
<comment type="caution">
    <text evidence="1">The sequence shown here is derived from an EMBL/GenBank/DDBJ whole genome shotgun (WGS) entry which is preliminary data.</text>
</comment>
<proteinExistence type="predicted"/>
<protein>
    <submittedName>
        <fullName evidence="1">Uncharacterized protein</fullName>
    </submittedName>
</protein>
<reference evidence="1" key="1">
    <citation type="journal article" date="2022" name="bioRxiv">
        <title>Sequencing and chromosome-scale assembly of the giantPleurodeles waltlgenome.</title>
        <authorList>
            <person name="Brown T."/>
            <person name="Elewa A."/>
            <person name="Iarovenko S."/>
            <person name="Subramanian E."/>
            <person name="Araus A.J."/>
            <person name="Petzold A."/>
            <person name="Susuki M."/>
            <person name="Suzuki K.-i.T."/>
            <person name="Hayashi T."/>
            <person name="Toyoda A."/>
            <person name="Oliveira C."/>
            <person name="Osipova E."/>
            <person name="Leigh N.D."/>
            <person name="Simon A."/>
            <person name="Yun M.H."/>
        </authorList>
    </citation>
    <scope>NUCLEOTIDE SEQUENCE</scope>
    <source>
        <strain evidence="1">20211129_DDA</strain>
        <tissue evidence="1">Liver</tissue>
    </source>
</reference>
<dbReference type="AlphaFoldDB" id="A0AAV7NNK6"/>